<evidence type="ECO:0008006" key="2">
    <source>
        <dbReference type="Google" id="ProtNLM"/>
    </source>
</evidence>
<dbReference type="EMBL" id="UOFA01000280">
    <property type="protein sequence ID" value="VAW46440.1"/>
    <property type="molecule type" value="Genomic_DNA"/>
</dbReference>
<protein>
    <recommendedName>
        <fullName evidence="2">Peptidase M12B domain-containing protein</fullName>
    </recommendedName>
</protein>
<dbReference type="AlphaFoldDB" id="A0A3B0W1L5"/>
<sequence>MLLTLVHSIAYSASFFDSVDSIGGASPPPVYKAFYDITINFDELQDAPETLTFNLPNGINTTVNLTDFAARQGYRYFDEDEDPPGTPLFWIPEGTPHEEIGYKWAGSNSDYDVLITVYKGILTGIITGNDFRYAMERVTNGNYMMYELDYEFFPPTDDLERTNIKLVEKSINQQNQNETFTSNLKTFDLNRSNQILGSNTTVVDVLIVWTEDARVLAGGAAGNPNDTSDIEALMVASIDHANTAMSNSVMNTRLTKFHTAKYNGFVYSGDFGTDLENLVENVPIQNLRNQVGADTVVAIIGNDFDEFAACGVANVQTALGCSTVAIPGCAPGAAFEEFSYSITTQFCSIWDDTFTHELGHNMGANHVQDELMTSWASGVINNGYPDAFGHRVGGFKSIMSISGDTTARRLNFSNPNVQVNGSNTGILNSAYNARVIDQLTPAMSNFNTRPDIIFINGFE</sequence>
<dbReference type="GO" id="GO:0008237">
    <property type="term" value="F:metallopeptidase activity"/>
    <property type="evidence" value="ECO:0007669"/>
    <property type="project" value="InterPro"/>
</dbReference>
<gene>
    <name evidence="1" type="ORF">MNBD_GAMMA02-1811</name>
</gene>
<dbReference type="Pfam" id="PF13582">
    <property type="entry name" value="Reprolysin_3"/>
    <property type="match status" value="1"/>
</dbReference>
<dbReference type="Gene3D" id="3.40.390.10">
    <property type="entry name" value="Collagenase (Catalytic Domain)"/>
    <property type="match status" value="1"/>
</dbReference>
<name>A0A3B0W1L5_9ZZZZ</name>
<dbReference type="InterPro" id="IPR024079">
    <property type="entry name" value="MetalloPept_cat_dom_sf"/>
</dbReference>
<accession>A0A3B0W1L5</accession>
<proteinExistence type="predicted"/>
<evidence type="ECO:0000313" key="1">
    <source>
        <dbReference type="EMBL" id="VAW46440.1"/>
    </source>
</evidence>
<reference evidence="1" key="1">
    <citation type="submission" date="2018-06" db="EMBL/GenBank/DDBJ databases">
        <authorList>
            <person name="Zhirakovskaya E."/>
        </authorList>
    </citation>
    <scope>NUCLEOTIDE SEQUENCE</scope>
</reference>
<organism evidence="1">
    <name type="scientific">hydrothermal vent metagenome</name>
    <dbReference type="NCBI Taxonomy" id="652676"/>
    <lineage>
        <taxon>unclassified sequences</taxon>
        <taxon>metagenomes</taxon>
        <taxon>ecological metagenomes</taxon>
    </lineage>
</organism>
<dbReference type="SUPFAM" id="SSF55486">
    <property type="entry name" value="Metalloproteases ('zincins'), catalytic domain"/>
    <property type="match status" value="1"/>
</dbReference>